<evidence type="ECO:0000313" key="1">
    <source>
        <dbReference type="EMBL" id="KAB2621166.1"/>
    </source>
</evidence>
<protein>
    <submittedName>
        <fullName evidence="1">Uncharacterized protein</fullName>
    </submittedName>
</protein>
<name>A0A5N5GZV2_9ROSA</name>
<accession>A0A5N5GZV2</accession>
<reference evidence="1 2" key="1">
    <citation type="submission" date="2019-09" db="EMBL/GenBank/DDBJ databases">
        <authorList>
            <person name="Ou C."/>
        </authorList>
    </citation>
    <scope>NUCLEOTIDE SEQUENCE [LARGE SCALE GENOMIC DNA]</scope>
    <source>
        <strain evidence="1">S2</strain>
        <tissue evidence="1">Leaf</tissue>
    </source>
</reference>
<evidence type="ECO:0000313" key="2">
    <source>
        <dbReference type="Proteomes" id="UP000327157"/>
    </source>
</evidence>
<reference evidence="1 2" key="2">
    <citation type="submission" date="2019-11" db="EMBL/GenBank/DDBJ databases">
        <title>A de novo genome assembly of a pear dwarfing rootstock.</title>
        <authorList>
            <person name="Wang F."/>
            <person name="Wang J."/>
            <person name="Li S."/>
            <person name="Zhang Y."/>
            <person name="Fang M."/>
            <person name="Ma L."/>
            <person name="Zhao Y."/>
            <person name="Jiang S."/>
        </authorList>
    </citation>
    <scope>NUCLEOTIDE SEQUENCE [LARGE SCALE GENOMIC DNA]</scope>
    <source>
        <strain evidence="1">S2</strain>
        <tissue evidence="1">Leaf</tissue>
    </source>
</reference>
<comment type="caution">
    <text evidence="1">The sequence shown here is derived from an EMBL/GenBank/DDBJ whole genome shotgun (WGS) entry which is preliminary data.</text>
</comment>
<keyword evidence="2" id="KW-1185">Reference proteome</keyword>
<sequence length="68" mass="7675">MRGEVSLISIDTRGFFEGTEERIDQQYKPAGKDSFPGPSTSIPQLYIVVEILYFPASESLRLLLVVRL</sequence>
<proteinExistence type="predicted"/>
<dbReference type="EMBL" id="SMOL01000236">
    <property type="protein sequence ID" value="KAB2621166.1"/>
    <property type="molecule type" value="Genomic_DNA"/>
</dbReference>
<dbReference type="Proteomes" id="UP000327157">
    <property type="component" value="Unassembled WGS sequence"/>
</dbReference>
<gene>
    <name evidence="1" type="ORF">D8674_039281</name>
</gene>
<organism evidence="1 2">
    <name type="scientific">Pyrus ussuriensis x Pyrus communis</name>
    <dbReference type="NCBI Taxonomy" id="2448454"/>
    <lineage>
        <taxon>Eukaryota</taxon>
        <taxon>Viridiplantae</taxon>
        <taxon>Streptophyta</taxon>
        <taxon>Embryophyta</taxon>
        <taxon>Tracheophyta</taxon>
        <taxon>Spermatophyta</taxon>
        <taxon>Magnoliopsida</taxon>
        <taxon>eudicotyledons</taxon>
        <taxon>Gunneridae</taxon>
        <taxon>Pentapetalae</taxon>
        <taxon>rosids</taxon>
        <taxon>fabids</taxon>
        <taxon>Rosales</taxon>
        <taxon>Rosaceae</taxon>
        <taxon>Amygdaloideae</taxon>
        <taxon>Maleae</taxon>
        <taxon>Pyrus</taxon>
    </lineage>
</organism>
<dbReference type="AlphaFoldDB" id="A0A5N5GZV2"/>